<evidence type="ECO:0000313" key="1">
    <source>
        <dbReference type="EMBL" id="MPC67505.1"/>
    </source>
</evidence>
<gene>
    <name evidence="1" type="ORF">E2C01_061682</name>
</gene>
<comment type="caution">
    <text evidence="1">The sequence shown here is derived from an EMBL/GenBank/DDBJ whole genome shotgun (WGS) entry which is preliminary data.</text>
</comment>
<proteinExistence type="predicted"/>
<keyword evidence="2" id="KW-1185">Reference proteome</keyword>
<name>A0A5B7HD24_PORTR</name>
<dbReference type="AlphaFoldDB" id="A0A5B7HD24"/>
<dbReference type="Proteomes" id="UP000324222">
    <property type="component" value="Unassembled WGS sequence"/>
</dbReference>
<sequence length="142" mass="15493">MIKWSACCRGGASLILSSDPVQILAHLTATGKVAASHRPRQPDAKRGQPVVHLTQVNQWQGTLNALQFRQADTWHSLVISESAPVTQSSRPYESLATICHSFMLAHFTTWWWEGFGEESGGTEVEAGACTGLRFSGEINANN</sequence>
<organism evidence="1 2">
    <name type="scientific">Portunus trituberculatus</name>
    <name type="common">Swimming crab</name>
    <name type="synonym">Neptunus trituberculatus</name>
    <dbReference type="NCBI Taxonomy" id="210409"/>
    <lineage>
        <taxon>Eukaryota</taxon>
        <taxon>Metazoa</taxon>
        <taxon>Ecdysozoa</taxon>
        <taxon>Arthropoda</taxon>
        <taxon>Crustacea</taxon>
        <taxon>Multicrustacea</taxon>
        <taxon>Malacostraca</taxon>
        <taxon>Eumalacostraca</taxon>
        <taxon>Eucarida</taxon>
        <taxon>Decapoda</taxon>
        <taxon>Pleocyemata</taxon>
        <taxon>Brachyura</taxon>
        <taxon>Eubrachyura</taxon>
        <taxon>Portunoidea</taxon>
        <taxon>Portunidae</taxon>
        <taxon>Portuninae</taxon>
        <taxon>Portunus</taxon>
    </lineage>
</organism>
<protein>
    <submittedName>
        <fullName evidence="1">Uncharacterized protein</fullName>
    </submittedName>
</protein>
<dbReference type="EMBL" id="VSRR010026335">
    <property type="protein sequence ID" value="MPC67505.1"/>
    <property type="molecule type" value="Genomic_DNA"/>
</dbReference>
<evidence type="ECO:0000313" key="2">
    <source>
        <dbReference type="Proteomes" id="UP000324222"/>
    </source>
</evidence>
<reference evidence="1 2" key="1">
    <citation type="submission" date="2019-05" db="EMBL/GenBank/DDBJ databases">
        <title>Another draft genome of Portunus trituberculatus and its Hox gene families provides insights of decapod evolution.</title>
        <authorList>
            <person name="Jeong J.-H."/>
            <person name="Song I."/>
            <person name="Kim S."/>
            <person name="Choi T."/>
            <person name="Kim D."/>
            <person name="Ryu S."/>
            <person name="Kim W."/>
        </authorList>
    </citation>
    <scope>NUCLEOTIDE SEQUENCE [LARGE SCALE GENOMIC DNA]</scope>
    <source>
        <tissue evidence="1">Muscle</tissue>
    </source>
</reference>
<accession>A0A5B7HD24</accession>